<dbReference type="InterPro" id="IPR013783">
    <property type="entry name" value="Ig-like_fold"/>
</dbReference>
<feature type="compositionally biased region" description="Acidic residues" evidence="9">
    <location>
        <begin position="89"/>
        <end position="103"/>
    </location>
</feature>
<protein>
    <recommendedName>
        <fullName evidence="6">Starch-binding domain-containing protein 1</fullName>
    </recommendedName>
    <alternativeName>
        <fullName evidence="7">Genethonin-1</fullName>
    </alternativeName>
    <alternativeName>
        <fullName evidence="8">Glycophagy cargo receptor stbd1</fullName>
    </alternativeName>
</protein>
<evidence type="ECO:0000256" key="8">
    <source>
        <dbReference type="ARBA" id="ARBA00076001"/>
    </source>
</evidence>
<accession>A0AAY5E8G9</accession>
<dbReference type="Gene3D" id="2.60.40.10">
    <property type="entry name" value="Immunoglobulins"/>
    <property type="match status" value="1"/>
</dbReference>
<dbReference type="GeneID" id="113582133"/>
<dbReference type="GO" id="GO:0061723">
    <property type="term" value="P:glycophagy"/>
    <property type="evidence" value="ECO:0007669"/>
    <property type="project" value="UniProtKB-ARBA"/>
</dbReference>
<dbReference type="FunFam" id="2.60.40.10:FF:000552">
    <property type="entry name" value="Related to glucoamylase"/>
    <property type="match status" value="1"/>
</dbReference>
<organism evidence="12 13">
    <name type="scientific">Electrophorus electricus</name>
    <name type="common">Electric eel</name>
    <name type="synonym">Gymnotus electricus</name>
    <dbReference type="NCBI Taxonomy" id="8005"/>
    <lineage>
        <taxon>Eukaryota</taxon>
        <taxon>Metazoa</taxon>
        <taxon>Chordata</taxon>
        <taxon>Craniata</taxon>
        <taxon>Vertebrata</taxon>
        <taxon>Euteleostomi</taxon>
        <taxon>Actinopterygii</taxon>
        <taxon>Neopterygii</taxon>
        <taxon>Teleostei</taxon>
        <taxon>Ostariophysi</taxon>
        <taxon>Gymnotiformes</taxon>
        <taxon>Gymnotoidei</taxon>
        <taxon>Gymnotidae</taxon>
        <taxon>Electrophorus</taxon>
    </lineage>
</organism>
<proteinExistence type="predicted"/>
<comment type="subunit">
    <text evidence="5">Interacts with the ATG8 family proteins GABARAP and GABARAPL1. Interacts with several glycogen-associated proteins, such as GYS2 (liver glycogen synthase), GDE (glycogen debranching enzyme), GBE1 (glycogen branching enzyme 1) and EPM2A (Laforin).</text>
</comment>
<dbReference type="GO" id="GO:2001070">
    <property type="term" value="F:starch binding"/>
    <property type="evidence" value="ECO:0007669"/>
    <property type="project" value="InterPro"/>
</dbReference>
<evidence type="ECO:0000256" key="10">
    <source>
        <dbReference type="SAM" id="Phobius"/>
    </source>
</evidence>
<keyword evidence="10" id="KW-0812">Transmembrane</keyword>
<evidence type="ECO:0000256" key="6">
    <source>
        <dbReference type="ARBA" id="ARBA00073038"/>
    </source>
</evidence>
<dbReference type="GO" id="GO:0034045">
    <property type="term" value="C:phagophore assembly site membrane"/>
    <property type="evidence" value="ECO:0007669"/>
    <property type="project" value="UniProtKB-SubCell"/>
</dbReference>
<keyword evidence="10" id="KW-1133">Transmembrane helix</keyword>
<dbReference type="RefSeq" id="XP_026873559.2">
    <property type="nucleotide sequence ID" value="XM_027017758.2"/>
</dbReference>
<dbReference type="GO" id="GO:0030315">
    <property type="term" value="C:T-tubule"/>
    <property type="evidence" value="ECO:0007669"/>
    <property type="project" value="UniProtKB-SubCell"/>
</dbReference>
<evidence type="ECO:0000256" key="4">
    <source>
        <dbReference type="ARBA" id="ARBA00060405"/>
    </source>
</evidence>
<evidence type="ECO:0000313" key="12">
    <source>
        <dbReference type="Ensembl" id="ENSEEEP00000053155.1"/>
    </source>
</evidence>
<feature type="compositionally biased region" description="Basic and acidic residues" evidence="9">
    <location>
        <begin position="151"/>
        <end position="161"/>
    </location>
</feature>
<feature type="domain" description="CBM20" evidence="11">
    <location>
        <begin position="534"/>
        <end position="636"/>
    </location>
</feature>
<dbReference type="SMART" id="SM01065">
    <property type="entry name" value="CBM_2"/>
    <property type="match status" value="1"/>
</dbReference>
<evidence type="ECO:0000256" key="7">
    <source>
        <dbReference type="ARBA" id="ARBA00075794"/>
    </source>
</evidence>
<name>A0AAY5E8G9_ELEEL</name>
<evidence type="ECO:0000256" key="2">
    <source>
        <dbReference type="ARBA" id="ARBA00024012"/>
    </source>
</evidence>
<evidence type="ECO:0000256" key="1">
    <source>
        <dbReference type="ARBA" id="ARBA00004643"/>
    </source>
</evidence>
<feature type="region of interest" description="Disordered" evidence="9">
    <location>
        <begin position="56"/>
        <end position="103"/>
    </location>
</feature>
<keyword evidence="10" id="KW-0472">Membrane</keyword>
<feature type="region of interest" description="Disordered" evidence="9">
    <location>
        <begin position="439"/>
        <end position="484"/>
    </location>
</feature>
<evidence type="ECO:0000256" key="3">
    <source>
        <dbReference type="ARBA" id="ARBA00053886"/>
    </source>
</evidence>
<comment type="subcellular location">
    <subcellularLocation>
        <location evidence="2">Cell membrane</location>
        <location evidence="2">Sarcolemma</location>
        <location evidence="2">T-tubule</location>
    </subcellularLocation>
    <subcellularLocation>
        <location evidence="1">Endoplasmic reticulum membrane</location>
        <topology evidence="1">Single-pass type III membrane protein</topology>
    </subcellularLocation>
    <subcellularLocation>
        <location evidence="4">Preautophagosomal structure membrane</location>
        <topology evidence="4">Single-pass type III membrane protein</topology>
    </subcellularLocation>
</comment>
<evidence type="ECO:0000256" key="5">
    <source>
        <dbReference type="ARBA" id="ARBA00062412"/>
    </source>
</evidence>
<comment type="function">
    <text evidence="3">Acts as a cargo receptor for glycogen. Delivers its cargo to an autophagic pathway called glycophagy, resulting in the transport of glycogen to lysosomes.</text>
</comment>
<dbReference type="Pfam" id="PF00686">
    <property type="entry name" value="CBM_20"/>
    <property type="match status" value="1"/>
</dbReference>
<dbReference type="GeneTree" id="ENSGT00390000007731"/>
<dbReference type="InterPro" id="IPR013784">
    <property type="entry name" value="Carb-bd-like_fold"/>
</dbReference>
<dbReference type="PANTHER" id="PTHR15048:SF0">
    <property type="entry name" value="STARCH-BINDING DOMAIN-CONTAINING PROTEIN 1"/>
    <property type="match status" value="1"/>
</dbReference>
<dbReference type="GO" id="GO:0005789">
    <property type="term" value="C:endoplasmic reticulum membrane"/>
    <property type="evidence" value="ECO:0007669"/>
    <property type="project" value="UniProtKB-SubCell"/>
</dbReference>
<reference evidence="12" key="3">
    <citation type="submission" date="2025-09" db="UniProtKB">
        <authorList>
            <consortium name="Ensembl"/>
        </authorList>
    </citation>
    <scope>IDENTIFICATION</scope>
</reference>
<reference evidence="12 13" key="1">
    <citation type="submission" date="2020-05" db="EMBL/GenBank/DDBJ databases">
        <title>Electrophorus electricus (electric eel) genome, fEleEle1, primary haplotype.</title>
        <authorList>
            <person name="Myers G."/>
            <person name="Meyer A."/>
            <person name="Fedrigo O."/>
            <person name="Formenti G."/>
            <person name="Rhie A."/>
            <person name="Tracey A."/>
            <person name="Sims Y."/>
            <person name="Jarvis E.D."/>
        </authorList>
    </citation>
    <scope>NUCLEOTIDE SEQUENCE [LARGE SCALE GENOMIC DNA]</scope>
</reference>
<feature type="region of interest" description="Disordered" evidence="9">
    <location>
        <begin position="491"/>
        <end position="510"/>
    </location>
</feature>
<keyword evidence="13" id="KW-1185">Reference proteome</keyword>
<feature type="compositionally biased region" description="Basic and acidic residues" evidence="9">
    <location>
        <begin position="179"/>
        <end position="199"/>
    </location>
</feature>
<dbReference type="Proteomes" id="UP000314983">
    <property type="component" value="Chromosome 22"/>
</dbReference>
<gene>
    <name evidence="12" type="primary">STBD1</name>
</gene>
<feature type="compositionally biased region" description="Low complexity" evidence="9">
    <location>
        <begin position="464"/>
        <end position="482"/>
    </location>
</feature>
<sequence length="637" mass="69025">MSAKNRIPVALDRSSMNSLFGLAGGYGTVVTVGIIAVLSVCAAFFIYRSFKGKRRKGCGKKVNESRETEGKSPLWGKGRDDDPTIESTEGSDDGASEDFETDSGEAVTLSTANMQMPSDLLVEDLGETTQNDQTAPTEDHPAILISDLSRQHSEGHVKRDGGAGICDDPENIKVQPDLCEDHREGSKPPEDELEVRLKENVFNGEDESDEAETHGDADEPSETESAQETMDAKNVPVDKSQLEEDLLDGTLLTPEAVNKLAEEEVTVASALNVSPDQNNCLEVNCKTKEKEDLEAPNKGLEKGSDCRFSREPEAGCCARDERSNLPSSSLVSEKRDDTEVQVKGYRGFSDSFGSFGPTLSSTGGNLASPSVGYEHLLASPLQGYLGFATPCPVGVTTANVGRERAAVRGSCSVGTPVEASRDKNEINIMEAIMDSNEWLSTGPETRDLSWPAQTQSNAGHGIKTNASSVTSTASNTVSAPTTDVALLNRATTSKSNEEEDQSHEEKMVTPEQAMVGVVDDDDDDFPNKRVAAVSPMPQLVRVSFRVHYITRFQNQLLAVTGSLRELGEWDSFVPLQRGEGGFWAGTVALPAESHAEWKFILVEDGKIRRWEECANRHLLVTGQEGEEIHLDKSWGCM</sequence>
<dbReference type="InterPro" id="IPR002044">
    <property type="entry name" value="CBM20"/>
</dbReference>
<feature type="compositionally biased region" description="Basic and acidic residues" evidence="9">
    <location>
        <begin position="61"/>
        <end position="70"/>
    </location>
</feature>
<feature type="transmembrane region" description="Helical" evidence="10">
    <location>
        <begin position="20"/>
        <end position="47"/>
    </location>
</feature>
<reference evidence="12" key="2">
    <citation type="submission" date="2025-08" db="UniProtKB">
        <authorList>
            <consortium name="Ensembl"/>
        </authorList>
    </citation>
    <scope>IDENTIFICATION</scope>
</reference>
<evidence type="ECO:0000313" key="13">
    <source>
        <dbReference type="Proteomes" id="UP000314983"/>
    </source>
</evidence>
<evidence type="ECO:0000259" key="11">
    <source>
        <dbReference type="PROSITE" id="PS51166"/>
    </source>
</evidence>
<feature type="region of interest" description="Disordered" evidence="9">
    <location>
        <begin position="289"/>
        <end position="310"/>
    </location>
</feature>
<dbReference type="AlphaFoldDB" id="A0AAY5E8G9"/>
<dbReference type="PROSITE" id="PS51166">
    <property type="entry name" value="CBM20"/>
    <property type="match status" value="1"/>
</dbReference>
<evidence type="ECO:0000256" key="9">
    <source>
        <dbReference type="SAM" id="MobiDB-lite"/>
    </source>
</evidence>
<dbReference type="PANTHER" id="PTHR15048">
    <property type="entry name" value="STARCH-BINDING DOMAIN-CONTAINING PROTEIN 1"/>
    <property type="match status" value="1"/>
</dbReference>
<dbReference type="Ensembl" id="ENSEEET00000058314.1">
    <property type="protein sequence ID" value="ENSEEEP00000053155.1"/>
    <property type="gene ID" value="ENSEEEG00000026598.1"/>
</dbReference>
<dbReference type="SUPFAM" id="SSF49452">
    <property type="entry name" value="Starch-binding domain-like"/>
    <property type="match status" value="1"/>
</dbReference>
<feature type="region of interest" description="Disordered" evidence="9">
    <location>
        <begin position="151"/>
        <end position="237"/>
    </location>
</feature>